<evidence type="ECO:0000313" key="9">
    <source>
        <dbReference type="Proteomes" id="UP000055590"/>
    </source>
</evidence>
<comment type="subcellular location">
    <subcellularLocation>
        <location evidence="1">Cell membrane</location>
        <topology evidence="1">Multi-pass membrane protein</topology>
    </subcellularLocation>
</comment>
<accession>A0A0K1PB31</accession>
<feature type="transmembrane region" description="Helical" evidence="6">
    <location>
        <begin position="264"/>
        <end position="289"/>
    </location>
</feature>
<dbReference type="Gene3D" id="1.20.81.30">
    <property type="entry name" value="Type II secretion system (T2SS), domain F"/>
    <property type="match status" value="1"/>
</dbReference>
<evidence type="ECO:0000259" key="7">
    <source>
        <dbReference type="Pfam" id="PF00482"/>
    </source>
</evidence>
<keyword evidence="3 6" id="KW-0812">Transmembrane</keyword>
<keyword evidence="9" id="KW-1185">Reference proteome</keyword>
<dbReference type="RefSeq" id="WP_050725062.1">
    <property type="nucleotide sequence ID" value="NZ_CP012332.1"/>
</dbReference>
<dbReference type="OrthoDB" id="9810662at2"/>
<dbReference type="GO" id="GO:0005886">
    <property type="term" value="C:plasma membrane"/>
    <property type="evidence" value="ECO:0007669"/>
    <property type="project" value="UniProtKB-SubCell"/>
</dbReference>
<evidence type="ECO:0000256" key="3">
    <source>
        <dbReference type="ARBA" id="ARBA00022692"/>
    </source>
</evidence>
<dbReference type="InterPro" id="IPR018076">
    <property type="entry name" value="T2SS_GspF_dom"/>
</dbReference>
<dbReference type="InterPro" id="IPR042094">
    <property type="entry name" value="T2SS_GspF_sf"/>
</dbReference>
<keyword evidence="4 6" id="KW-1133">Transmembrane helix</keyword>
<dbReference type="Proteomes" id="UP000055590">
    <property type="component" value="Chromosome"/>
</dbReference>
<feature type="transmembrane region" description="Helical" evidence="6">
    <location>
        <begin position="91"/>
        <end position="110"/>
    </location>
</feature>
<evidence type="ECO:0000256" key="1">
    <source>
        <dbReference type="ARBA" id="ARBA00004651"/>
    </source>
</evidence>
<dbReference type="KEGG" id="vin:AKJ08_1023"/>
<feature type="domain" description="Type II secretion system protein GspF" evidence="7">
    <location>
        <begin position="154"/>
        <end position="280"/>
    </location>
</feature>
<name>A0A0K1PB31_9BACT</name>
<reference evidence="8 9" key="1">
    <citation type="submission" date="2015-08" db="EMBL/GenBank/DDBJ databases">
        <authorList>
            <person name="Babu N.S."/>
            <person name="Beckwith C.J."/>
            <person name="Beseler K.G."/>
            <person name="Brison A."/>
            <person name="Carone J.V."/>
            <person name="Caskin T.P."/>
            <person name="Diamond M."/>
            <person name="Durham M.E."/>
            <person name="Foxe J.M."/>
            <person name="Go M."/>
            <person name="Henderson B.A."/>
            <person name="Jones I.B."/>
            <person name="McGettigan J.A."/>
            <person name="Micheletti S.J."/>
            <person name="Nasrallah M.E."/>
            <person name="Ortiz D."/>
            <person name="Piller C.R."/>
            <person name="Privatt S.R."/>
            <person name="Schneider S.L."/>
            <person name="Sharp S."/>
            <person name="Smith T.C."/>
            <person name="Stanton J.D."/>
            <person name="Ullery H.E."/>
            <person name="Wilson R.J."/>
            <person name="Serrano M.G."/>
            <person name="Buck G."/>
            <person name="Lee V."/>
            <person name="Wang Y."/>
            <person name="Carvalho R."/>
            <person name="Voegtly L."/>
            <person name="Shi R."/>
            <person name="Duckworth R."/>
            <person name="Johnson A."/>
            <person name="Loviza R."/>
            <person name="Walstead R."/>
            <person name="Shah Z."/>
            <person name="Kiflezghi M."/>
            <person name="Wade K."/>
            <person name="Ball S.L."/>
            <person name="Bradley K.W."/>
            <person name="Asai D.J."/>
            <person name="Bowman C.A."/>
            <person name="Russell D.A."/>
            <person name="Pope W.H."/>
            <person name="Jacobs-Sera D."/>
            <person name="Hendrix R.W."/>
            <person name="Hatfull G.F."/>
        </authorList>
    </citation>
    <scope>NUCLEOTIDE SEQUENCE [LARGE SCALE GENOMIC DNA]</scope>
    <source>
        <strain evidence="8 9">DSM 27710</strain>
    </source>
</reference>
<evidence type="ECO:0000256" key="4">
    <source>
        <dbReference type="ARBA" id="ARBA00022989"/>
    </source>
</evidence>
<dbReference type="STRING" id="1391653.AKJ08_1023"/>
<evidence type="ECO:0000256" key="5">
    <source>
        <dbReference type="ARBA" id="ARBA00023136"/>
    </source>
</evidence>
<dbReference type="AlphaFoldDB" id="A0A0K1PB31"/>
<evidence type="ECO:0000256" key="6">
    <source>
        <dbReference type="SAM" id="Phobius"/>
    </source>
</evidence>
<feature type="transmembrane region" description="Helical" evidence="6">
    <location>
        <begin position="6"/>
        <end position="26"/>
    </location>
</feature>
<evidence type="ECO:0000256" key="2">
    <source>
        <dbReference type="ARBA" id="ARBA00022475"/>
    </source>
</evidence>
<evidence type="ECO:0000313" key="8">
    <source>
        <dbReference type="EMBL" id="AKU90636.1"/>
    </source>
</evidence>
<organism evidence="8 9">
    <name type="scientific">Vulgatibacter incomptus</name>
    <dbReference type="NCBI Taxonomy" id="1391653"/>
    <lineage>
        <taxon>Bacteria</taxon>
        <taxon>Pseudomonadati</taxon>
        <taxon>Myxococcota</taxon>
        <taxon>Myxococcia</taxon>
        <taxon>Myxococcales</taxon>
        <taxon>Cystobacterineae</taxon>
        <taxon>Vulgatibacteraceae</taxon>
        <taxon>Vulgatibacter</taxon>
    </lineage>
</organism>
<gene>
    <name evidence="8" type="ORF">AKJ08_1023</name>
</gene>
<proteinExistence type="predicted"/>
<dbReference type="Pfam" id="PF00482">
    <property type="entry name" value="T2SSF"/>
    <property type="match status" value="1"/>
</dbReference>
<dbReference type="PANTHER" id="PTHR35007">
    <property type="entry name" value="INTEGRAL MEMBRANE PROTEIN-RELATED"/>
    <property type="match status" value="1"/>
</dbReference>
<dbReference type="EMBL" id="CP012332">
    <property type="protein sequence ID" value="AKU90636.1"/>
    <property type="molecule type" value="Genomic_DNA"/>
</dbReference>
<protein>
    <submittedName>
        <fullName evidence="8">Type II/IV secretion system protein TadC, associated with Flp pilus assembly</fullName>
    </submittedName>
</protein>
<dbReference type="PANTHER" id="PTHR35007:SF2">
    <property type="entry name" value="PILUS ASSEMBLE PROTEIN"/>
    <property type="match status" value="1"/>
</dbReference>
<sequence length="294" mass="31489">MLASIGIPLAVALAFAAAFFGASWALDRWFGGILGYVRSSGGSSGLQRLRPLLLQPLGRAVRRWVGPGHQERVRQALVRAGEPAGLEPSEIVALQIVALAGFLLVGAMIGHALDRAVLGAIAGAALGAGYPRLWLREQIQRREKAITRALPFGLDLLTLSVEAGLDFSGALGRVVEKGKHGPLRDELAIVLKQLRMGRTREDALKQLAERVRLPAVASFVTTVIQADRMGTSLGKVMRIQATQLRQDRSQRAEKLAGEAPVKMLFPLIACIFPTVFLVLFGPIVFAMAFGGFGG</sequence>
<keyword evidence="5 6" id="KW-0472">Membrane</keyword>
<keyword evidence="2" id="KW-1003">Cell membrane</keyword>